<keyword evidence="4 6" id="KW-0067">ATP-binding</keyword>
<evidence type="ECO:0000256" key="6">
    <source>
        <dbReference type="RuleBase" id="RU000492"/>
    </source>
</evidence>
<dbReference type="EMBL" id="ABVQ01000033">
    <property type="protein sequence ID" value="EEC58591.1"/>
    <property type="molecule type" value="Genomic_DNA"/>
</dbReference>
<dbReference type="PANTHER" id="PTHR47963">
    <property type="entry name" value="DEAD-BOX ATP-DEPENDENT RNA HELICASE 47, MITOCHONDRIAL"/>
    <property type="match status" value="1"/>
</dbReference>
<feature type="short sequence motif" description="Q motif" evidence="5">
    <location>
        <begin position="5"/>
        <end position="33"/>
    </location>
</feature>
<evidence type="ECO:0000256" key="3">
    <source>
        <dbReference type="ARBA" id="ARBA00022806"/>
    </source>
</evidence>
<reference evidence="10 11" key="1">
    <citation type="submission" date="2008-11" db="EMBL/GenBank/DDBJ databases">
        <title>Draft genome sequence of Bacteroides pectinophilus (ATCC 43243).</title>
        <authorList>
            <person name="Sudarsanam P."/>
            <person name="Ley R."/>
            <person name="Guruge J."/>
            <person name="Turnbaugh P.J."/>
            <person name="Mahowald M."/>
            <person name="Liep D."/>
            <person name="Gordon J."/>
        </authorList>
    </citation>
    <scope>NUCLEOTIDE SEQUENCE [LARGE SCALE GENOMIC DNA]</scope>
    <source>
        <strain evidence="10 11">ATCC 43243</strain>
    </source>
</reference>
<dbReference type="CDD" id="cd00268">
    <property type="entry name" value="DEADc"/>
    <property type="match status" value="1"/>
</dbReference>
<name>B7ANT4_9FIRM</name>
<gene>
    <name evidence="10" type="ORF">BACPEC_00338</name>
</gene>
<evidence type="ECO:0000256" key="2">
    <source>
        <dbReference type="ARBA" id="ARBA00022801"/>
    </source>
</evidence>
<feature type="domain" description="DEAD-box RNA helicase Q" evidence="9">
    <location>
        <begin position="5"/>
        <end position="33"/>
    </location>
</feature>
<proteinExistence type="inferred from homology"/>
<evidence type="ECO:0008006" key="12">
    <source>
        <dbReference type="Google" id="ProtNLM"/>
    </source>
</evidence>
<dbReference type="InterPro" id="IPR050547">
    <property type="entry name" value="DEAD_box_RNA_helicases"/>
</dbReference>
<dbReference type="GO" id="GO:0003724">
    <property type="term" value="F:RNA helicase activity"/>
    <property type="evidence" value="ECO:0007669"/>
    <property type="project" value="InterPro"/>
</dbReference>
<dbReference type="GO" id="GO:0005840">
    <property type="term" value="C:ribosome"/>
    <property type="evidence" value="ECO:0007669"/>
    <property type="project" value="TreeGrafter"/>
</dbReference>
<protein>
    <recommendedName>
        <fullName evidence="12">RNA helicase</fullName>
    </recommendedName>
</protein>
<dbReference type="InterPro" id="IPR044742">
    <property type="entry name" value="DEAD/DEAH_RhlB"/>
</dbReference>
<dbReference type="SMART" id="SM00490">
    <property type="entry name" value="HELICc"/>
    <property type="match status" value="1"/>
</dbReference>
<feature type="domain" description="Helicase C-terminal" evidence="8">
    <location>
        <begin position="235"/>
        <end position="380"/>
    </location>
</feature>
<dbReference type="STRING" id="483218.BACPEC_00338"/>
<sequence>MEINMNFKDMDLADNLITALNAQNIKQPTDIQQQLFAPVLDNRDVIGCSQTGSGKTLAYLIPLFCKIDVADTHVQAVIAVPTQELGIQVLRQIQLLAGNASMDIRAIALVGEGNISRQIDSIKTRPQIIVGTTGRILKLIHMKKLSVHNVKTLIVDEADKMLAKDNIDGLTQLRRSLMKYTQIIMVSASMDKKSIQAASAFNSEPVILNIKADKAIPGTIRHMFIISDRRNRIETLRSVINALSPKKGIIFANTAYDLEETVNKLVYHHYKADMLYGSNDKLQRKKAVEEFRSGKINFLVSTDLASRGLQIDGIDAVFNLNLPENSTEYQHRAGRCGRNGMQGVCVSVITPNEVDKIKAYQKEFGINIIQRRLFKGKLVAK</sequence>
<feature type="domain" description="Helicase ATP-binding" evidence="7">
    <location>
        <begin position="36"/>
        <end position="208"/>
    </location>
</feature>
<dbReference type="Pfam" id="PF00271">
    <property type="entry name" value="Helicase_C"/>
    <property type="match status" value="1"/>
</dbReference>
<dbReference type="GO" id="GO:0016787">
    <property type="term" value="F:hydrolase activity"/>
    <property type="evidence" value="ECO:0007669"/>
    <property type="project" value="UniProtKB-KW"/>
</dbReference>
<dbReference type="GO" id="GO:0033592">
    <property type="term" value="F:RNA strand annealing activity"/>
    <property type="evidence" value="ECO:0007669"/>
    <property type="project" value="TreeGrafter"/>
</dbReference>
<dbReference type="GO" id="GO:0005829">
    <property type="term" value="C:cytosol"/>
    <property type="evidence" value="ECO:0007669"/>
    <property type="project" value="TreeGrafter"/>
</dbReference>
<evidence type="ECO:0000256" key="5">
    <source>
        <dbReference type="PROSITE-ProRule" id="PRU00552"/>
    </source>
</evidence>
<dbReference type="PROSITE" id="PS51195">
    <property type="entry name" value="Q_MOTIF"/>
    <property type="match status" value="1"/>
</dbReference>
<keyword evidence="1 6" id="KW-0547">Nucleotide-binding</keyword>
<dbReference type="InterPro" id="IPR014001">
    <property type="entry name" value="Helicase_ATP-bd"/>
</dbReference>
<dbReference type="AlphaFoldDB" id="B7ANT4"/>
<evidence type="ECO:0000313" key="11">
    <source>
        <dbReference type="Proteomes" id="UP000003136"/>
    </source>
</evidence>
<dbReference type="InterPro" id="IPR000629">
    <property type="entry name" value="RNA-helicase_DEAD-box_CS"/>
</dbReference>
<organism evidence="10 11">
    <name type="scientific">[Bacteroides] pectinophilus ATCC 43243</name>
    <dbReference type="NCBI Taxonomy" id="483218"/>
    <lineage>
        <taxon>Bacteria</taxon>
        <taxon>Bacillati</taxon>
        <taxon>Bacillota</taxon>
        <taxon>Clostridia</taxon>
        <taxon>Eubacteriales</taxon>
    </lineage>
</organism>
<comment type="similarity">
    <text evidence="6">Belongs to the DEAD box helicase family.</text>
</comment>
<evidence type="ECO:0000256" key="1">
    <source>
        <dbReference type="ARBA" id="ARBA00022741"/>
    </source>
</evidence>
<keyword evidence="11" id="KW-1185">Reference proteome</keyword>
<reference evidence="10 11" key="2">
    <citation type="submission" date="2008-11" db="EMBL/GenBank/DDBJ databases">
        <authorList>
            <person name="Fulton L."/>
            <person name="Clifton S."/>
            <person name="Fulton B."/>
            <person name="Xu J."/>
            <person name="Minx P."/>
            <person name="Pepin K.H."/>
            <person name="Johnson M."/>
            <person name="Bhonagiri V."/>
            <person name="Nash W.E."/>
            <person name="Mardis E.R."/>
            <person name="Wilson R.K."/>
        </authorList>
    </citation>
    <scope>NUCLEOTIDE SEQUENCE [LARGE SCALE GENOMIC DNA]</scope>
    <source>
        <strain evidence="10 11">ATCC 43243</strain>
    </source>
</reference>
<dbReference type="GO" id="GO:0009409">
    <property type="term" value="P:response to cold"/>
    <property type="evidence" value="ECO:0007669"/>
    <property type="project" value="TreeGrafter"/>
</dbReference>
<evidence type="ECO:0000256" key="4">
    <source>
        <dbReference type="ARBA" id="ARBA00022840"/>
    </source>
</evidence>
<dbReference type="eggNOG" id="COG0513">
    <property type="taxonomic scope" value="Bacteria"/>
</dbReference>
<accession>B7ANT4</accession>
<evidence type="ECO:0000259" key="9">
    <source>
        <dbReference type="PROSITE" id="PS51195"/>
    </source>
</evidence>
<dbReference type="GO" id="GO:0005524">
    <property type="term" value="F:ATP binding"/>
    <property type="evidence" value="ECO:0007669"/>
    <property type="project" value="UniProtKB-KW"/>
</dbReference>
<evidence type="ECO:0000313" key="10">
    <source>
        <dbReference type="EMBL" id="EEC58591.1"/>
    </source>
</evidence>
<dbReference type="PROSITE" id="PS51194">
    <property type="entry name" value="HELICASE_CTER"/>
    <property type="match status" value="1"/>
</dbReference>
<dbReference type="InterPro" id="IPR011545">
    <property type="entry name" value="DEAD/DEAH_box_helicase_dom"/>
</dbReference>
<keyword evidence="3 6" id="KW-0347">Helicase</keyword>
<evidence type="ECO:0000259" key="8">
    <source>
        <dbReference type="PROSITE" id="PS51194"/>
    </source>
</evidence>
<dbReference type="InterPro" id="IPR001650">
    <property type="entry name" value="Helicase_C-like"/>
</dbReference>
<dbReference type="PROSITE" id="PS51192">
    <property type="entry name" value="HELICASE_ATP_BIND_1"/>
    <property type="match status" value="1"/>
</dbReference>
<dbReference type="PANTHER" id="PTHR47963:SF7">
    <property type="entry name" value="ATP-DEPENDENT RNA HELICASE YFML-RELATED"/>
    <property type="match status" value="1"/>
</dbReference>
<dbReference type="Pfam" id="PF00270">
    <property type="entry name" value="DEAD"/>
    <property type="match status" value="1"/>
</dbReference>
<dbReference type="SUPFAM" id="SSF52540">
    <property type="entry name" value="P-loop containing nucleoside triphosphate hydrolases"/>
    <property type="match status" value="1"/>
</dbReference>
<evidence type="ECO:0000259" key="7">
    <source>
        <dbReference type="PROSITE" id="PS51192"/>
    </source>
</evidence>
<dbReference type="InterPro" id="IPR014014">
    <property type="entry name" value="RNA_helicase_DEAD_Q_motif"/>
</dbReference>
<dbReference type="CDD" id="cd18787">
    <property type="entry name" value="SF2_C_DEAD"/>
    <property type="match status" value="1"/>
</dbReference>
<dbReference type="InterPro" id="IPR027417">
    <property type="entry name" value="P-loop_NTPase"/>
</dbReference>
<dbReference type="Proteomes" id="UP000003136">
    <property type="component" value="Unassembled WGS sequence"/>
</dbReference>
<dbReference type="Gene3D" id="3.40.50.300">
    <property type="entry name" value="P-loop containing nucleotide triphosphate hydrolases"/>
    <property type="match status" value="2"/>
</dbReference>
<dbReference type="HOGENOM" id="CLU_003041_1_3_9"/>
<dbReference type="PROSITE" id="PS00039">
    <property type="entry name" value="DEAD_ATP_HELICASE"/>
    <property type="match status" value="1"/>
</dbReference>
<keyword evidence="2 6" id="KW-0378">Hydrolase</keyword>
<dbReference type="SMART" id="SM00487">
    <property type="entry name" value="DEXDc"/>
    <property type="match status" value="1"/>
</dbReference>